<feature type="coiled-coil region" evidence="1">
    <location>
        <begin position="19"/>
        <end position="46"/>
    </location>
</feature>
<dbReference type="AlphaFoldDB" id="A0A518AMB1"/>
<keyword evidence="1" id="KW-0175">Coiled coil</keyword>
<dbReference type="RefSeq" id="WP_145246657.1">
    <property type="nucleotide sequence ID" value="NZ_CP036278.1"/>
</dbReference>
<reference evidence="2 3" key="1">
    <citation type="submission" date="2019-02" db="EMBL/GenBank/DDBJ databases">
        <title>Deep-cultivation of Planctomycetes and their phenomic and genomic characterization uncovers novel biology.</title>
        <authorList>
            <person name="Wiegand S."/>
            <person name="Jogler M."/>
            <person name="Boedeker C."/>
            <person name="Pinto D."/>
            <person name="Vollmers J."/>
            <person name="Rivas-Marin E."/>
            <person name="Kohn T."/>
            <person name="Peeters S.H."/>
            <person name="Heuer A."/>
            <person name="Rast P."/>
            <person name="Oberbeckmann S."/>
            <person name="Bunk B."/>
            <person name="Jeske O."/>
            <person name="Meyerdierks A."/>
            <person name="Storesund J.E."/>
            <person name="Kallscheuer N."/>
            <person name="Luecker S."/>
            <person name="Lage O.M."/>
            <person name="Pohl T."/>
            <person name="Merkel B.J."/>
            <person name="Hornburger P."/>
            <person name="Mueller R.-W."/>
            <person name="Bruemmer F."/>
            <person name="Labrenz M."/>
            <person name="Spormann A.M."/>
            <person name="Op den Camp H."/>
            <person name="Overmann J."/>
            <person name="Amann R."/>
            <person name="Jetten M.S.M."/>
            <person name="Mascher T."/>
            <person name="Medema M.H."/>
            <person name="Devos D.P."/>
            <person name="Kaster A.-K."/>
            <person name="Ovreas L."/>
            <person name="Rohde M."/>
            <person name="Galperin M.Y."/>
            <person name="Jogler C."/>
        </authorList>
    </citation>
    <scope>NUCLEOTIDE SEQUENCE [LARGE SCALE GENOMIC DNA]</scope>
    <source>
        <strain evidence="2 3">Pan181</strain>
    </source>
</reference>
<protein>
    <submittedName>
        <fullName evidence="2">Uncharacterized protein</fullName>
    </submittedName>
</protein>
<dbReference type="KEGG" id="amuc:Pan181_20580"/>
<accession>A0A518AMB1</accession>
<proteinExistence type="predicted"/>
<evidence type="ECO:0000256" key="1">
    <source>
        <dbReference type="SAM" id="Coils"/>
    </source>
</evidence>
<gene>
    <name evidence="2" type="ORF">Pan181_20580</name>
</gene>
<keyword evidence="3" id="KW-1185">Reference proteome</keyword>
<organism evidence="2 3">
    <name type="scientific">Aeoliella mucimassa</name>
    <dbReference type="NCBI Taxonomy" id="2527972"/>
    <lineage>
        <taxon>Bacteria</taxon>
        <taxon>Pseudomonadati</taxon>
        <taxon>Planctomycetota</taxon>
        <taxon>Planctomycetia</taxon>
        <taxon>Pirellulales</taxon>
        <taxon>Lacipirellulaceae</taxon>
        <taxon>Aeoliella</taxon>
    </lineage>
</organism>
<dbReference type="EMBL" id="CP036278">
    <property type="protein sequence ID" value="QDU55861.1"/>
    <property type="molecule type" value="Genomic_DNA"/>
</dbReference>
<sequence>MTTREVLEDYGVNYLLHEVDRLTDQMAEKLQQREEYRELKRIAETQPGLVKEALYMLLADRMSGIAVDRLEKRLTIAAKVEEMHDKQIAEQQKKLKSEEDAW</sequence>
<evidence type="ECO:0000313" key="3">
    <source>
        <dbReference type="Proteomes" id="UP000315750"/>
    </source>
</evidence>
<dbReference type="Proteomes" id="UP000315750">
    <property type="component" value="Chromosome"/>
</dbReference>
<evidence type="ECO:0000313" key="2">
    <source>
        <dbReference type="EMBL" id="QDU55861.1"/>
    </source>
</evidence>
<name>A0A518AMB1_9BACT</name>